<keyword evidence="12 18" id="KW-0376">Hydrogen peroxide</keyword>
<dbReference type="PROSITE" id="PS50873">
    <property type="entry name" value="PEROXIDASE_4"/>
    <property type="match status" value="1"/>
</dbReference>
<evidence type="ECO:0000313" key="20">
    <source>
        <dbReference type="EMBL" id="URD98619.1"/>
    </source>
</evidence>
<keyword evidence="10" id="KW-0325">Glycoprotein</keyword>
<dbReference type="CDD" id="cd00693">
    <property type="entry name" value="secretory_peroxidase"/>
    <property type="match status" value="1"/>
</dbReference>
<keyword evidence="6 15" id="KW-0106">Calcium</keyword>
<keyword evidence="5 15" id="KW-0479">Metal-binding</keyword>
<comment type="similarity">
    <text evidence="18">Belongs to the peroxidase family. Classical plant (class III) peroxidase subfamily.</text>
</comment>
<keyword evidence="3 18" id="KW-0575">Peroxidase</keyword>
<evidence type="ECO:0000256" key="12">
    <source>
        <dbReference type="ARBA" id="ARBA00023324"/>
    </source>
</evidence>
<comment type="similarity">
    <text evidence="2">Belongs to the peroxidase family. Ascorbate peroxidase subfamily.</text>
</comment>
<organism evidence="20 21">
    <name type="scientific">Musa troglodytarum</name>
    <name type="common">fe'i banana</name>
    <dbReference type="NCBI Taxonomy" id="320322"/>
    <lineage>
        <taxon>Eukaryota</taxon>
        <taxon>Viridiplantae</taxon>
        <taxon>Streptophyta</taxon>
        <taxon>Embryophyta</taxon>
        <taxon>Tracheophyta</taxon>
        <taxon>Spermatophyta</taxon>
        <taxon>Magnoliopsida</taxon>
        <taxon>Liliopsida</taxon>
        <taxon>Zingiberales</taxon>
        <taxon>Musaceae</taxon>
        <taxon>Musa</taxon>
    </lineage>
</organism>
<keyword evidence="21" id="KW-1185">Reference proteome</keyword>
<keyword evidence="9 17" id="KW-1015">Disulfide bond</keyword>
<feature type="disulfide bond" evidence="17">
    <location>
        <begin position="221"/>
        <end position="257"/>
    </location>
</feature>
<dbReference type="InterPro" id="IPR000823">
    <property type="entry name" value="Peroxidase_pln"/>
</dbReference>
<sequence>MGSWSGISMKEIISPVSRKEKPIRMAKSFVLGLLLVLVGVEADGGLSPHYYKEICPLAEHIIRQNVEAVVYRDPTMAASLLRLHFHDCFVLGCDASVLLDDADGIVSEKNALPNLNSLRGFEVIDSIKAVLEEACPPLTVSCADILAIVARDVVHLRGGPSWEVYSGRKDSLTASLSEANKRIPAPNFTLDMLISNFHDQGLDIVDLVSLSGSHTIGRSRCVSFKGRLYGQDPIEPFEEHDRYHRYSEFFSSLRSVCPPSGGHDTLVPLDLKTSRRFDNRYFHNLVRGNALLQSDDELVAGYEDDEVASLVWAYARDQELFFRRYRSSIVKMGSINVLTGEQGEVRHHCRYVNAYYH</sequence>
<evidence type="ECO:0000313" key="21">
    <source>
        <dbReference type="Proteomes" id="UP001055439"/>
    </source>
</evidence>
<keyword evidence="18" id="KW-0964">Secreted</keyword>
<evidence type="ECO:0000259" key="19">
    <source>
        <dbReference type="PROSITE" id="PS50873"/>
    </source>
</evidence>
<dbReference type="OrthoDB" id="2113341at2759"/>
<dbReference type="GO" id="GO:0140825">
    <property type="term" value="F:lactoperoxidase activity"/>
    <property type="evidence" value="ECO:0007669"/>
    <property type="project" value="UniProtKB-EC"/>
</dbReference>
<dbReference type="GO" id="GO:0046872">
    <property type="term" value="F:metal ion binding"/>
    <property type="evidence" value="ECO:0007669"/>
    <property type="project" value="UniProtKB-UniRule"/>
</dbReference>
<feature type="disulfide bond" evidence="17">
    <location>
        <begin position="142"/>
        <end position="349"/>
    </location>
</feature>
<feature type="binding site" evidence="15">
    <location>
        <position position="90"/>
    </location>
    <ligand>
        <name>Ca(2+)</name>
        <dbReference type="ChEBI" id="CHEBI:29108"/>
        <label>1</label>
    </ligand>
</feature>
<dbReference type="SUPFAM" id="SSF48113">
    <property type="entry name" value="Heme-dependent peroxidases"/>
    <property type="match status" value="1"/>
</dbReference>
<evidence type="ECO:0000256" key="3">
    <source>
        <dbReference type="ARBA" id="ARBA00022559"/>
    </source>
</evidence>
<evidence type="ECO:0000256" key="4">
    <source>
        <dbReference type="ARBA" id="ARBA00022617"/>
    </source>
</evidence>
<dbReference type="PRINTS" id="PR00461">
    <property type="entry name" value="PLPEROXIDASE"/>
</dbReference>
<feature type="binding site" evidence="15">
    <location>
        <position position="215"/>
    </location>
    <ligand>
        <name>Ca(2+)</name>
        <dbReference type="ChEBI" id="CHEBI:29108"/>
        <label>2</label>
    </ligand>
</feature>
<evidence type="ECO:0000256" key="8">
    <source>
        <dbReference type="ARBA" id="ARBA00023004"/>
    </source>
</evidence>
<evidence type="ECO:0000256" key="16">
    <source>
        <dbReference type="PIRSR" id="PIRSR600823-4"/>
    </source>
</evidence>
<feature type="disulfide bond" evidence="17">
    <location>
        <begin position="55"/>
        <end position="135"/>
    </location>
</feature>
<evidence type="ECO:0000256" key="1">
    <source>
        <dbReference type="ARBA" id="ARBA00000189"/>
    </source>
</evidence>
<keyword evidence="8 15" id="KW-0408">Iron</keyword>
<keyword evidence="4 18" id="KW-0349">Heme</keyword>
<dbReference type="GO" id="GO:0042744">
    <property type="term" value="P:hydrogen peroxide catabolic process"/>
    <property type="evidence" value="ECO:0007669"/>
    <property type="project" value="UniProtKB-KW"/>
</dbReference>
<evidence type="ECO:0000256" key="11">
    <source>
        <dbReference type="ARBA" id="ARBA00023283"/>
    </source>
</evidence>
<name>A0A9E7FML2_9LILI</name>
<dbReference type="InterPro" id="IPR002016">
    <property type="entry name" value="Haem_peroxidase"/>
</dbReference>
<feature type="binding site" evidence="15">
    <location>
        <position position="94"/>
    </location>
    <ligand>
        <name>Ca(2+)</name>
        <dbReference type="ChEBI" id="CHEBI:29108"/>
        <label>1</label>
    </ligand>
</feature>
<comment type="cofactor">
    <cofactor evidence="15 18">
        <name>Ca(2+)</name>
        <dbReference type="ChEBI" id="CHEBI:29108"/>
    </cofactor>
    <text evidence="15 18">Binds 2 calcium ions per subunit.</text>
</comment>
<evidence type="ECO:0000256" key="14">
    <source>
        <dbReference type="PIRSR" id="PIRSR600823-2"/>
    </source>
</evidence>
<feature type="disulfide bond" evidence="17">
    <location>
        <begin position="88"/>
        <end position="93"/>
    </location>
</feature>
<protein>
    <recommendedName>
        <fullName evidence="18">Peroxidase</fullName>
        <ecNumber evidence="18">1.11.1.7</ecNumber>
    </recommendedName>
</protein>
<dbReference type="PRINTS" id="PR00458">
    <property type="entry name" value="PEROXIDASE"/>
</dbReference>
<dbReference type="PANTHER" id="PTHR31388:SF152">
    <property type="entry name" value="PEROXIDASE 20"/>
    <property type="match status" value="1"/>
</dbReference>
<evidence type="ECO:0000256" key="5">
    <source>
        <dbReference type="ARBA" id="ARBA00022723"/>
    </source>
</evidence>
<dbReference type="EMBL" id="CP097506">
    <property type="protein sequence ID" value="URD98619.1"/>
    <property type="molecule type" value="Genomic_DNA"/>
</dbReference>
<feature type="binding site" evidence="15">
    <location>
        <position position="96"/>
    </location>
    <ligand>
        <name>Ca(2+)</name>
        <dbReference type="ChEBI" id="CHEBI:29108"/>
        <label>1</label>
    </ligand>
</feature>
<dbReference type="FunFam" id="1.10.420.10:FF:000001">
    <property type="entry name" value="Peroxidase"/>
    <property type="match status" value="1"/>
</dbReference>
<comment type="catalytic activity">
    <reaction evidence="1 18">
        <text>2 a phenolic donor + H2O2 = 2 a phenolic radical donor + 2 H2O</text>
        <dbReference type="Rhea" id="RHEA:56136"/>
        <dbReference type="ChEBI" id="CHEBI:15377"/>
        <dbReference type="ChEBI" id="CHEBI:16240"/>
        <dbReference type="ChEBI" id="CHEBI:139520"/>
        <dbReference type="ChEBI" id="CHEBI:139521"/>
        <dbReference type="EC" id="1.11.1.7"/>
    </reaction>
</comment>
<feature type="binding site" evidence="14">
    <location>
        <position position="184"/>
    </location>
    <ligand>
        <name>substrate</name>
    </ligand>
</feature>
<comment type="function">
    <text evidence="18">Removal of H(2)O(2), oxidation of toxic reductants, biosynthesis and degradation of lignin, suberization, auxin catabolism, response to environmental stresses such as wounding, pathogen attack and oxidative stress.</text>
</comment>
<evidence type="ECO:0000256" key="10">
    <source>
        <dbReference type="ARBA" id="ARBA00023180"/>
    </source>
</evidence>
<feature type="binding site" evidence="15">
    <location>
        <position position="278"/>
    </location>
    <ligand>
        <name>Ca(2+)</name>
        <dbReference type="ChEBI" id="CHEBI:29108"/>
        <label>2</label>
    </ligand>
</feature>
<feature type="binding site" evidence="15">
    <location>
        <position position="108"/>
    </location>
    <ligand>
        <name>Ca(2+)</name>
        <dbReference type="ChEBI" id="CHEBI:29108"/>
        <label>1</label>
    </ligand>
</feature>
<dbReference type="InterPro" id="IPR033905">
    <property type="entry name" value="Secretory_peroxidase"/>
</dbReference>
<feature type="domain" description="Plant heme peroxidase family profile" evidence="19">
    <location>
        <begin position="45"/>
        <end position="353"/>
    </location>
</feature>
<evidence type="ECO:0000256" key="6">
    <source>
        <dbReference type="ARBA" id="ARBA00022837"/>
    </source>
</evidence>
<dbReference type="Gene3D" id="1.10.420.10">
    <property type="entry name" value="Peroxidase, domain 2"/>
    <property type="match status" value="1"/>
</dbReference>
<dbReference type="InterPro" id="IPR019794">
    <property type="entry name" value="Peroxidases_AS"/>
</dbReference>
<comment type="cofactor">
    <cofactor evidence="15 18">
        <name>heme b</name>
        <dbReference type="ChEBI" id="CHEBI:60344"/>
    </cofactor>
    <text evidence="15 18">Binds 1 heme b (iron(II)-protoporphyrin IX) group per subunit.</text>
</comment>
<dbReference type="Proteomes" id="UP001055439">
    <property type="component" value="Chromosome 4"/>
</dbReference>
<evidence type="ECO:0000256" key="9">
    <source>
        <dbReference type="ARBA" id="ARBA00023157"/>
    </source>
</evidence>
<evidence type="ECO:0000256" key="15">
    <source>
        <dbReference type="PIRSR" id="PIRSR600823-3"/>
    </source>
</evidence>
<dbReference type="PROSITE" id="PS00435">
    <property type="entry name" value="PEROXIDASE_1"/>
    <property type="match status" value="1"/>
</dbReference>
<feature type="active site" description="Proton acceptor" evidence="13">
    <location>
        <position position="86"/>
    </location>
</feature>
<evidence type="ECO:0000256" key="2">
    <source>
        <dbReference type="ARBA" id="ARBA00006873"/>
    </source>
</evidence>
<dbReference type="InterPro" id="IPR019793">
    <property type="entry name" value="Peroxidases_heam-ligand_BS"/>
</dbReference>
<dbReference type="Pfam" id="PF00141">
    <property type="entry name" value="peroxidase"/>
    <property type="match status" value="1"/>
</dbReference>
<evidence type="ECO:0000256" key="17">
    <source>
        <dbReference type="PIRSR" id="PIRSR600823-5"/>
    </source>
</evidence>
<keyword evidence="11" id="KW-0873">Pyrrolidone carboxylic acid</keyword>
<accession>A0A9E7FML2</accession>
<dbReference type="AlphaFoldDB" id="A0A9E7FML2"/>
<dbReference type="GO" id="GO:0020037">
    <property type="term" value="F:heme binding"/>
    <property type="evidence" value="ECO:0007669"/>
    <property type="project" value="UniProtKB-UniRule"/>
</dbReference>
<feature type="binding site" evidence="15">
    <location>
        <position position="92"/>
    </location>
    <ligand>
        <name>Ca(2+)</name>
        <dbReference type="ChEBI" id="CHEBI:29108"/>
        <label>1</label>
    </ligand>
</feature>
<evidence type="ECO:0000256" key="18">
    <source>
        <dbReference type="RuleBase" id="RU362060"/>
    </source>
</evidence>
<dbReference type="InterPro" id="IPR010255">
    <property type="entry name" value="Haem_peroxidase_sf"/>
</dbReference>
<dbReference type="PANTHER" id="PTHR31388">
    <property type="entry name" value="PEROXIDASE 72-RELATED"/>
    <property type="match status" value="1"/>
</dbReference>
<evidence type="ECO:0000256" key="7">
    <source>
        <dbReference type="ARBA" id="ARBA00023002"/>
    </source>
</evidence>
<dbReference type="Gene3D" id="1.10.520.10">
    <property type="match status" value="1"/>
</dbReference>
<dbReference type="PROSITE" id="PS00436">
    <property type="entry name" value="PEROXIDASE_2"/>
    <property type="match status" value="1"/>
</dbReference>
<feature type="site" description="Transition state stabilizer" evidence="16">
    <location>
        <position position="82"/>
    </location>
</feature>
<dbReference type="EC" id="1.11.1.7" evidence="18"/>
<reference evidence="20" key="1">
    <citation type="submission" date="2022-05" db="EMBL/GenBank/DDBJ databases">
        <title>The Musa troglodytarum L. genome provides insights into the mechanism of non-climacteric behaviour and enrichment of carotenoids.</title>
        <authorList>
            <person name="Wang J."/>
        </authorList>
    </citation>
    <scope>NUCLEOTIDE SEQUENCE</scope>
    <source>
        <tissue evidence="20">Leaf</tissue>
    </source>
</reference>
<dbReference type="GO" id="GO:0005576">
    <property type="term" value="C:extracellular region"/>
    <property type="evidence" value="ECO:0007669"/>
    <property type="project" value="UniProtKB-SubCell"/>
</dbReference>
<feature type="binding site" evidence="15">
    <location>
        <position position="87"/>
    </location>
    <ligand>
        <name>Ca(2+)</name>
        <dbReference type="ChEBI" id="CHEBI:29108"/>
        <label>1</label>
    </ligand>
</feature>
<dbReference type="GO" id="GO:0006979">
    <property type="term" value="P:response to oxidative stress"/>
    <property type="evidence" value="ECO:0007669"/>
    <property type="project" value="UniProtKB-UniRule"/>
</dbReference>
<proteinExistence type="inferred from homology"/>
<feature type="binding site" evidence="15">
    <location>
        <position position="273"/>
    </location>
    <ligand>
        <name>Ca(2+)</name>
        <dbReference type="ChEBI" id="CHEBI:29108"/>
        <label>2</label>
    </ligand>
</feature>
<dbReference type="FunFam" id="1.10.520.10:FF:000009">
    <property type="entry name" value="Peroxidase"/>
    <property type="match status" value="1"/>
</dbReference>
<feature type="binding site" evidence="15">
    <location>
        <position position="270"/>
    </location>
    <ligand>
        <name>Ca(2+)</name>
        <dbReference type="ChEBI" id="CHEBI:29108"/>
        <label>2</label>
    </ligand>
</feature>
<evidence type="ECO:0000256" key="13">
    <source>
        <dbReference type="PIRSR" id="PIRSR600823-1"/>
    </source>
</evidence>
<gene>
    <name evidence="20" type="ORF">MUK42_30870</name>
</gene>
<keyword evidence="7 18" id="KW-0560">Oxidoreductase</keyword>
<feature type="binding site" description="axial binding residue" evidence="15">
    <location>
        <position position="214"/>
    </location>
    <ligand>
        <name>heme b</name>
        <dbReference type="ChEBI" id="CHEBI:60344"/>
    </ligand>
    <ligandPart>
        <name>Fe</name>
        <dbReference type="ChEBI" id="CHEBI:18248"/>
    </ligandPart>
</feature>
<comment type="subcellular location">
    <subcellularLocation>
        <location evidence="18">Secreted</location>
    </subcellularLocation>
</comment>